<dbReference type="PANTHER" id="PTHR10429">
    <property type="entry name" value="DNA-3-METHYLADENINE GLYCOSYLASE"/>
    <property type="match status" value="1"/>
</dbReference>
<keyword evidence="6" id="KW-0326">Glycosidase</keyword>
<accession>A0ABS5TJV9</accession>
<evidence type="ECO:0000256" key="2">
    <source>
        <dbReference type="ARBA" id="ARBA00022763"/>
    </source>
</evidence>
<evidence type="ECO:0000256" key="1">
    <source>
        <dbReference type="ARBA" id="ARBA00009232"/>
    </source>
</evidence>
<evidence type="ECO:0000313" key="6">
    <source>
        <dbReference type="EMBL" id="MBT0771128.1"/>
    </source>
</evidence>
<dbReference type="InterPro" id="IPR036995">
    <property type="entry name" value="MPG_sf"/>
</dbReference>
<dbReference type="InterPro" id="IPR003180">
    <property type="entry name" value="MPG"/>
</dbReference>
<keyword evidence="4 5" id="KW-0234">DNA repair</keyword>
<dbReference type="CDD" id="cd00540">
    <property type="entry name" value="AAG"/>
    <property type="match status" value="1"/>
</dbReference>
<keyword evidence="3 5" id="KW-0378">Hydrolase</keyword>
<dbReference type="NCBIfam" id="NF002003">
    <property type="entry name" value="PRK00802.1-3"/>
    <property type="match status" value="1"/>
</dbReference>
<organism evidence="6 7">
    <name type="scientific">Kineosporia corallincola</name>
    <dbReference type="NCBI Taxonomy" id="2835133"/>
    <lineage>
        <taxon>Bacteria</taxon>
        <taxon>Bacillati</taxon>
        <taxon>Actinomycetota</taxon>
        <taxon>Actinomycetes</taxon>
        <taxon>Kineosporiales</taxon>
        <taxon>Kineosporiaceae</taxon>
        <taxon>Kineosporia</taxon>
    </lineage>
</organism>
<dbReference type="InterPro" id="IPR011034">
    <property type="entry name" value="Formyl_transferase-like_C_sf"/>
</dbReference>
<protein>
    <recommendedName>
        <fullName evidence="5">Putative 3-methyladenine DNA glycosylase</fullName>
        <ecNumber evidence="5">3.2.2.-</ecNumber>
    </recommendedName>
</protein>
<proteinExistence type="inferred from homology"/>
<dbReference type="EMBL" id="JAHBAY010000007">
    <property type="protein sequence ID" value="MBT0771128.1"/>
    <property type="molecule type" value="Genomic_DNA"/>
</dbReference>
<dbReference type="Gene3D" id="3.10.300.10">
    <property type="entry name" value="Methylpurine-DNA glycosylase (MPG)"/>
    <property type="match status" value="1"/>
</dbReference>
<reference evidence="6 7" key="1">
    <citation type="submission" date="2021-05" db="EMBL/GenBank/DDBJ databases">
        <title>Kineosporia and Streptomyces sp. nov. two new marine actinobacteria isolated from Coral.</title>
        <authorList>
            <person name="Buangrab K."/>
            <person name="Sutthacheep M."/>
            <person name="Yeemin T."/>
            <person name="Harunari E."/>
            <person name="Igarashi Y."/>
            <person name="Kanchanasin P."/>
            <person name="Tanasupawat S."/>
            <person name="Phongsopitanun W."/>
        </authorList>
    </citation>
    <scope>NUCLEOTIDE SEQUENCE [LARGE SCALE GENOMIC DNA]</scope>
    <source>
        <strain evidence="6 7">J2-2</strain>
    </source>
</reference>
<name>A0ABS5TJV9_9ACTN</name>
<dbReference type="PANTHER" id="PTHR10429:SF0">
    <property type="entry name" value="DNA-3-METHYLADENINE GLYCOSYLASE"/>
    <property type="match status" value="1"/>
</dbReference>
<dbReference type="NCBIfam" id="TIGR00567">
    <property type="entry name" value="3mg"/>
    <property type="match status" value="1"/>
</dbReference>
<evidence type="ECO:0000256" key="4">
    <source>
        <dbReference type="ARBA" id="ARBA00023204"/>
    </source>
</evidence>
<dbReference type="EC" id="3.2.2.-" evidence="5"/>
<evidence type="ECO:0000256" key="5">
    <source>
        <dbReference type="HAMAP-Rule" id="MF_00527"/>
    </source>
</evidence>
<sequence>MPPPAPLPRSFFDREPLVVAPALLGAVVRHERDGEVVEVRLTEVEAYLGEGEDPASHSHRGRRPRNQVMWGPPGHLYVYFTYGMHYCANLVCRPEGVSGGVLLRAGEVVNGLDVARARRPAVRRDVDLARGPARLASALGLARDDDGRDVCSGGSLQVLPGTPVPRSRLRTGPRVGVSAGAESPWRYWVDGEPTVSAYRPAVPRLPRSK</sequence>
<comment type="caution">
    <text evidence="6">The sequence shown here is derived from an EMBL/GenBank/DDBJ whole genome shotgun (WGS) entry which is preliminary data.</text>
</comment>
<gene>
    <name evidence="6" type="ORF">KIH74_19465</name>
</gene>
<keyword evidence="7" id="KW-1185">Reference proteome</keyword>
<evidence type="ECO:0000256" key="3">
    <source>
        <dbReference type="ARBA" id="ARBA00022801"/>
    </source>
</evidence>
<evidence type="ECO:0000313" key="7">
    <source>
        <dbReference type="Proteomes" id="UP001197247"/>
    </source>
</evidence>
<keyword evidence="2 5" id="KW-0227">DNA damage</keyword>
<dbReference type="Proteomes" id="UP001197247">
    <property type="component" value="Unassembled WGS sequence"/>
</dbReference>
<dbReference type="HAMAP" id="MF_00527">
    <property type="entry name" value="3MGH"/>
    <property type="match status" value="1"/>
</dbReference>
<dbReference type="SUPFAM" id="SSF50486">
    <property type="entry name" value="FMT C-terminal domain-like"/>
    <property type="match status" value="1"/>
</dbReference>
<dbReference type="Pfam" id="PF02245">
    <property type="entry name" value="Pur_DNA_glyco"/>
    <property type="match status" value="1"/>
</dbReference>
<comment type="similarity">
    <text evidence="1 5">Belongs to the DNA glycosylase MPG family.</text>
</comment>
<dbReference type="GO" id="GO:0016798">
    <property type="term" value="F:hydrolase activity, acting on glycosyl bonds"/>
    <property type="evidence" value="ECO:0007669"/>
    <property type="project" value="UniProtKB-KW"/>
</dbReference>